<accession>A0A4S8LJW7</accession>
<sequence length="303" mass="32233">MDAPWTQIGRKLDAPWTHWTHLDAHVDAKIWGPSADRREVEQVGSNWTEDTRREQKEGELDMGEAVGVELSQMPDKQGDRLSDVRVEGGKTDGRSEDTGEAGGSEDKSDHTQLMGDRSRAEDDRTEGKGEGTEIGMVADSGTSKMERHEDDGKKIEMGSVPRSGPIPDITGAREPAVDKGGNRDTDTEQRVTGRTGGKEDGADTGGLAGDGALQKEDSGDNEAQNAVTGMLPTISSLGDEDPKGYKDDGNQITNDQSQGEVDRTDREGESLDTTDSPEDGSQNNTTRSGSSRGGTASGTDIAG</sequence>
<name>A0A4S8LJW7_DENBC</name>
<evidence type="ECO:0000313" key="2">
    <source>
        <dbReference type="EMBL" id="THU89394.1"/>
    </source>
</evidence>
<feature type="compositionally biased region" description="Basic and acidic residues" evidence="1">
    <location>
        <begin position="175"/>
        <end position="201"/>
    </location>
</feature>
<proteinExistence type="predicted"/>
<dbReference type="Proteomes" id="UP000297245">
    <property type="component" value="Unassembled WGS sequence"/>
</dbReference>
<dbReference type="AlphaFoldDB" id="A0A4S8LJW7"/>
<feature type="compositionally biased region" description="Basic and acidic residues" evidence="1">
    <location>
        <begin position="104"/>
        <end position="131"/>
    </location>
</feature>
<feature type="compositionally biased region" description="Basic and acidic residues" evidence="1">
    <location>
        <begin position="144"/>
        <end position="156"/>
    </location>
</feature>
<feature type="compositionally biased region" description="Basic and acidic residues" evidence="1">
    <location>
        <begin position="260"/>
        <end position="269"/>
    </location>
</feature>
<feature type="region of interest" description="Disordered" evidence="1">
    <location>
        <begin position="31"/>
        <end position="303"/>
    </location>
</feature>
<evidence type="ECO:0000313" key="3">
    <source>
        <dbReference type="Proteomes" id="UP000297245"/>
    </source>
</evidence>
<gene>
    <name evidence="2" type="ORF">K435DRAFT_802771</name>
</gene>
<dbReference type="EMBL" id="ML179369">
    <property type="protein sequence ID" value="THU89394.1"/>
    <property type="molecule type" value="Genomic_DNA"/>
</dbReference>
<feature type="compositionally biased region" description="Basic and acidic residues" evidence="1">
    <location>
        <begin position="49"/>
        <end position="59"/>
    </location>
</feature>
<feature type="compositionally biased region" description="Basic and acidic residues" evidence="1">
    <location>
        <begin position="76"/>
        <end position="97"/>
    </location>
</feature>
<organism evidence="2 3">
    <name type="scientific">Dendrothele bispora (strain CBS 962.96)</name>
    <dbReference type="NCBI Taxonomy" id="1314807"/>
    <lineage>
        <taxon>Eukaryota</taxon>
        <taxon>Fungi</taxon>
        <taxon>Dikarya</taxon>
        <taxon>Basidiomycota</taxon>
        <taxon>Agaricomycotina</taxon>
        <taxon>Agaricomycetes</taxon>
        <taxon>Agaricomycetidae</taxon>
        <taxon>Agaricales</taxon>
        <taxon>Agaricales incertae sedis</taxon>
        <taxon>Dendrothele</taxon>
    </lineage>
</organism>
<evidence type="ECO:0000256" key="1">
    <source>
        <dbReference type="SAM" id="MobiDB-lite"/>
    </source>
</evidence>
<keyword evidence="3" id="KW-1185">Reference proteome</keyword>
<feature type="compositionally biased region" description="Polar residues" evidence="1">
    <location>
        <begin position="250"/>
        <end position="259"/>
    </location>
</feature>
<feature type="compositionally biased region" description="Basic and acidic residues" evidence="1">
    <location>
        <begin position="240"/>
        <end position="249"/>
    </location>
</feature>
<protein>
    <submittedName>
        <fullName evidence="2">Uncharacterized protein</fullName>
    </submittedName>
</protein>
<reference evidence="2 3" key="1">
    <citation type="journal article" date="2019" name="Nat. Ecol. Evol.">
        <title>Megaphylogeny resolves global patterns of mushroom evolution.</title>
        <authorList>
            <person name="Varga T."/>
            <person name="Krizsan K."/>
            <person name="Foldi C."/>
            <person name="Dima B."/>
            <person name="Sanchez-Garcia M."/>
            <person name="Sanchez-Ramirez S."/>
            <person name="Szollosi G.J."/>
            <person name="Szarkandi J.G."/>
            <person name="Papp V."/>
            <person name="Albert L."/>
            <person name="Andreopoulos W."/>
            <person name="Angelini C."/>
            <person name="Antonin V."/>
            <person name="Barry K.W."/>
            <person name="Bougher N.L."/>
            <person name="Buchanan P."/>
            <person name="Buyck B."/>
            <person name="Bense V."/>
            <person name="Catcheside P."/>
            <person name="Chovatia M."/>
            <person name="Cooper J."/>
            <person name="Damon W."/>
            <person name="Desjardin D."/>
            <person name="Finy P."/>
            <person name="Geml J."/>
            <person name="Haridas S."/>
            <person name="Hughes K."/>
            <person name="Justo A."/>
            <person name="Karasinski D."/>
            <person name="Kautmanova I."/>
            <person name="Kiss B."/>
            <person name="Kocsube S."/>
            <person name="Kotiranta H."/>
            <person name="LaButti K.M."/>
            <person name="Lechner B.E."/>
            <person name="Liimatainen K."/>
            <person name="Lipzen A."/>
            <person name="Lukacs Z."/>
            <person name="Mihaltcheva S."/>
            <person name="Morgado L.N."/>
            <person name="Niskanen T."/>
            <person name="Noordeloos M.E."/>
            <person name="Ohm R.A."/>
            <person name="Ortiz-Santana B."/>
            <person name="Ovrebo C."/>
            <person name="Racz N."/>
            <person name="Riley R."/>
            <person name="Savchenko A."/>
            <person name="Shiryaev A."/>
            <person name="Soop K."/>
            <person name="Spirin V."/>
            <person name="Szebenyi C."/>
            <person name="Tomsovsky M."/>
            <person name="Tulloss R.E."/>
            <person name="Uehling J."/>
            <person name="Grigoriev I.V."/>
            <person name="Vagvolgyi C."/>
            <person name="Papp T."/>
            <person name="Martin F.M."/>
            <person name="Miettinen O."/>
            <person name="Hibbett D.S."/>
            <person name="Nagy L.G."/>
        </authorList>
    </citation>
    <scope>NUCLEOTIDE SEQUENCE [LARGE SCALE GENOMIC DNA]</scope>
    <source>
        <strain evidence="2 3">CBS 962.96</strain>
    </source>
</reference>